<dbReference type="InterPro" id="IPR036097">
    <property type="entry name" value="HisK_dim/P_sf"/>
</dbReference>
<protein>
    <recommendedName>
        <fullName evidence="2">histidine kinase</fullName>
        <ecNumber evidence="2">2.7.13.3</ecNumber>
    </recommendedName>
</protein>
<dbReference type="GO" id="GO:0000156">
    <property type="term" value="F:phosphorelay response regulator activity"/>
    <property type="evidence" value="ECO:0007669"/>
    <property type="project" value="TreeGrafter"/>
</dbReference>
<dbReference type="InterPro" id="IPR003594">
    <property type="entry name" value="HATPase_dom"/>
</dbReference>
<feature type="domain" description="Histidine kinase" evidence="9">
    <location>
        <begin position="313"/>
        <end position="530"/>
    </location>
</feature>
<name>Q0W8K1_METAR</name>
<dbReference type="PROSITE" id="PS50109">
    <property type="entry name" value="HIS_KIN"/>
    <property type="match status" value="1"/>
</dbReference>
<evidence type="ECO:0000256" key="1">
    <source>
        <dbReference type="ARBA" id="ARBA00000085"/>
    </source>
</evidence>
<dbReference type="SMART" id="SM00387">
    <property type="entry name" value="HATPase_c"/>
    <property type="match status" value="1"/>
</dbReference>
<dbReference type="SUPFAM" id="SSF55785">
    <property type="entry name" value="PYP-like sensor domain (PAS domain)"/>
    <property type="match status" value="1"/>
</dbReference>
<dbReference type="InterPro" id="IPR050351">
    <property type="entry name" value="BphY/WalK/GraS-like"/>
</dbReference>
<gene>
    <name evidence="10" type="ORF">LRC318</name>
</gene>
<dbReference type="PANTHER" id="PTHR42878">
    <property type="entry name" value="TWO-COMPONENT HISTIDINE KINASE"/>
    <property type="match status" value="1"/>
</dbReference>
<dbReference type="AlphaFoldDB" id="Q0W8K1"/>
<dbReference type="InterPro" id="IPR035965">
    <property type="entry name" value="PAS-like_dom_sf"/>
</dbReference>
<feature type="region of interest" description="Disordered" evidence="8">
    <location>
        <begin position="19"/>
        <end position="51"/>
    </location>
</feature>
<organism evidence="10 11">
    <name type="scientific">Methanocella arvoryzae (strain DSM 22066 / NBRC 105507 / MRE50)</name>
    <dbReference type="NCBI Taxonomy" id="351160"/>
    <lineage>
        <taxon>Archaea</taxon>
        <taxon>Methanobacteriati</taxon>
        <taxon>Methanobacteriota</taxon>
        <taxon>Stenosarchaea group</taxon>
        <taxon>Methanomicrobia</taxon>
        <taxon>Methanocellales</taxon>
        <taxon>Methanocellaceae</taxon>
        <taxon>Methanocella</taxon>
    </lineage>
</organism>
<dbReference type="eggNOG" id="arCOG06515">
    <property type="taxonomic scope" value="Archaea"/>
</dbReference>
<dbReference type="Gene3D" id="3.30.450.20">
    <property type="entry name" value="PAS domain"/>
    <property type="match status" value="2"/>
</dbReference>
<keyword evidence="3" id="KW-0808">Transferase</keyword>
<dbReference type="InterPro" id="IPR013656">
    <property type="entry name" value="PAS_4"/>
</dbReference>
<dbReference type="Gene3D" id="1.10.287.130">
    <property type="match status" value="1"/>
</dbReference>
<dbReference type="Gene3D" id="3.30.565.10">
    <property type="entry name" value="Histidine kinase-like ATPase, C-terminal domain"/>
    <property type="match status" value="1"/>
</dbReference>
<evidence type="ECO:0000256" key="8">
    <source>
        <dbReference type="SAM" id="MobiDB-lite"/>
    </source>
</evidence>
<accession>Q0W8K1</accession>
<keyword evidence="11" id="KW-1185">Reference proteome</keyword>
<keyword evidence="5 10" id="KW-0418">Kinase</keyword>
<dbReference type="GO" id="GO:0000155">
    <property type="term" value="F:phosphorelay sensor kinase activity"/>
    <property type="evidence" value="ECO:0007669"/>
    <property type="project" value="InterPro"/>
</dbReference>
<evidence type="ECO:0000256" key="5">
    <source>
        <dbReference type="ARBA" id="ARBA00022777"/>
    </source>
</evidence>
<dbReference type="InterPro" id="IPR005467">
    <property type="entry name" value="His_kinase_dom"/>
</dbReference>
<evidence type="ECO:0000256" key="7">
    <source>
        <dbReference type="ARBA" id="ARBA00023012"/>
    </source>
</evidence>
<evidence type="ECO:0000256" key="4">
    <source>
        <dbReference type="ARBA" id="ARBA00022741"/>
    </source>
</evidence>
<proteinExistence type="predicted"/>
<dbReference type="KEGG" id="rci:LRC318"/>
<comment type="catalytic activity">
    <reaction evidence="1">
        <text>ATP + protein L-histidine = ADP + protein N-phospho-L-histidine.</text>
        <dbReference type="EC" id="2.7.13.3"/>
    </reaction>
</comment>
<keyword evidence="6" id="KW-0067">ATP-binding</keyword>
<reference evidence="10 11" key="1">
    <citation type="journal article" date="2006" name="Science">
        <title>Genome of rice cluster I archaea -- the key methane producers in the rice rhizosphere.</title>
        <authorList>
            <person name="Erkel C."/>
            <person name="Kube M."/>
            <person name="Reinhardt R."/>
            <person name="Liesack W."/>
        </authorList>
    </citation>
    <scope>NUCLEOTIDE SEQUENCE [LARGE SCALE GENOMIC DNA]</scope>
    <source>
        <strain evidence="11">DSM 22066 / NBRC 105507 / MRE50</strain>
    </source>
</reference>
<dbReference type="GO" id="GO:0030295">
    <property type="term" value="F:protein kinase activator activity"/>
    <property type="evidence" value="ECO:0007669"/>
    <property type="project" value="TreeGrafter"/>
</dbReference>
<dbReference type="GO" id="GO:0005524">
    <property type="term" value="F:ATP binding"/>
    <property type="evidence" value="ECO:0007669"/>
    <property type="project" value="UniProtKB-KW"/>
</dbReference>
<dbReference type="PANTHER" id="PTHR42878:SF7">
    <property type="entry name" value="SENSOR HISTIDINE KINASE GLRK"/>
    <property type="match status" value="1"/>
</dbReference>
<dbReference type="SUPFAM" id="SSF55874">
    <property type="entry name" value="ATPase domain of HSP90 chaperone/DNA topoisomerase II/histidine kinase"/>
    <property type="match status" value="1"/>
</dbReference>
<dbReference type="EMBL" id="AM114193">
    <property type="protein sequence ID" value="CAJ35292.1"/>
    <property type="molecule type" value="Genomic_DNA"/>
</dbReference>
<dbReference type="CDD" id="cd00075">
    <property type="entry name" value="HATPase"/>
    <property type="match status" value="1"/>
</dbReference>
<dbReference type="PRINTS" id="PR00344">
    <property type="entry name" value="BCTRLSENSOR"/>
</dbReference>
<sequence>MHKQNIKTNDAIHSISPVIEVPDGSGNQGPGRLAAGAPGMQGTASRPADAREENQPDMLSMMRNALDSLGEAVLITDSDGRIQWASKAFYAQYLPGSGSIVGQDRIAILDAQARHFKDPRLFKENLTAMIASPSDKGEAEWELADRHMIIHLRAYPIYDEAGKVLGRVETYREEEPGTIACLSDREVIDSVPTGIIGVDEHLNVVYYNRSGAEFVYSRLGFDPRELKSIEVLGQDHPLVRAVIESLSGRRMAVAAGYQASPETEAYYDMTVTPLASHRHVSGAVVTITDVTGRQKALAEVQQARKYDDFFINLMSHDIRNFNQVSMGYLEMLELSENLNEEERQYLAKALTGVVGSNRLIENVRTARTVIESGHENIVPTDLRKVLQEDIDHTIKAHPGQTVQINARLPAEGKVMANQYIHEIFRHILENAVKYDQHPQKVIDIDVAEPADTREAPAYWTIRITDRGRGIPEDRRRAIFERIGQTTKGSGIGMSMVNMIVNKLGGRIWVEDRVPGDYTQGSVFVVQLQRA</sequence>
<evidence type="ECO:0000256" key="6">
    <source>
        <dbReference type="ARBA" id="ARBA00022840"/>
    </source>
</evidence>
<dbReference type="EC" id="2.7.13.3" evidence="2"/>
<dbReference type="GO" id="GO:0007234">
    <property type="term" value="P:osmosensory signaling via phosphorelay pathway"/>
    <property type="evidence" value="ECO:0007669"/>
    <property type="project" value="TreeGrafter"/>
</dbReference>
<dbReference type="STRING" id="351160.LRC318"/>
<dbReference type="InterPro" id="IPR036890">
    <property type="entry name" value="HATPase_C_sf"/>
</dbReference>
<dbReference type="Pfam" id="PF08448">
    <property type="entry name" value="PAS_4"/>
    <property type="match status" value="1"/>
</dbReference>
<dbReference type="InterPro" id="IPR004358">
    <property type="entry name" value="Sig_transdc_His_kin-like_C"/>
</dbReference>
<evidence type="ECO:0000256" key="3">
    <source>
        <dbReference type="ARBA" id="ARBA00022679"/>
    </source>
</evidence>
<evidence type="ECO:0000313" key="11">
    <source>
        <dbReference type="Proteomes" id="UP000000663"/>
    </source>
</evidence>
<dbReference type="Proteomes" id="UP000000663">
    <property type="component" value="Chromosome"/>
</dbReference>
<dbReference type="SUPFAM" id="SSF47384">
    <property type="entry name" value="Homodimeric domain of signal transducing histidine kinase"/>
    <property type="match status" value="1"/>
</dbReference>
<keyword evidence="7" id="KW-0902">Two-component regulatory system</keyword>
<evidence type="ECO:0000313" key="10">
    <source>
        <dbReference type="EMBL" id="CAJ35292.1"/>
    </source>
</evidence>
<dbReference type="Pfam" id="PF02518">
    <property type="entry name" value="HATPase_c"/>
    <property type="match status" value="1"/>
</dbReference>
<evidence type="ECO:0000259" key="9">
    <source>
        <dbReference type="PROSITE" id="PS50109"/>
    </source>
</evidence>
<evidence type="ECO:0000256" key="2">
    <source>
        <dbReference type="ARBA" id="ARBA00012438"/>
    </source>
</evidence>
<keyword evidence="4" id="KW-0547">Nucleotide-binding</keyword>